<dbReference type="AlphaFoldDB" id="A0A6J2UBE8"/>
<dbReference type="GeneID" id="115632607"/>
<dbReference type="InterPro" id="IPR036056">
    <property type="entry name" value="Fibrinogen-like_C"/>
</dbReference>
<dbReference type="CDD" id="cd00087">
    <property type="entry name" value="FReD"/>
    <property type="match status" value="1"/>
</dbReference>
<feature type="region of interest" description="Disordered" evidence="1">
    <location>
        <begin position="33"/>
        <end position="66"/>
    </location>
</feature>
<keyword evidence="4" id="KW-1185">Reference proteome</keyword>
<dbReference type="PANTHER" id="PTHR19143">
    <property type="entry name" value="FIBRINOGEN/TENASCIN/ANGIOPOEITIN"/>
    <property type="match status" value="1"/>
</dbReference>
<dbReference type="GO" id="GO:0005615">
    <property type="term" value="C:extracellular space"/>
    <property type="evidence" value="ECO:0007669"/>
    <property type="project" value="TreeGrafter"/>
</dbReference>
<feature type="transmembrane region" description="Helical" evidence="2">
    <location>
        <begin position="6"/>
        <end position="25"/>
    </location>
</feature>
<dbReference type="InterPro" id="IPR050373">
    <property type="entry name" value="Fibrinogen_C-term_domain"/>
</dbReference>
<keyword evidence="2" id="KW-0472">Membrane</keyword>
<protein>
    <submittedName>
        <fullName evidence="5">Angiopoietin-related protein 6 isoform X1</fullName>
    </submittedName>
</protein>
<evidence type="ECO:0000313" key="4">
    <source>
        <dbReference type="Proteomes" id="UP000504634"/>
    </source>
</evidence>
<gene>
    <name evidence="5" type="primary">LOC115632607</name>
</gene>
<dbReference type="Gene3D" id="3.90.215.10">
    <property type="entry name" value="Gamma Fibrinogen, chain A, domain 1"/>
    <property type="match status" value="1"/>
</dbReference>
<keyword evidence="2" id="KW-1133">Transmembrane helix</keyword>
<evidence type="ECO:0000313" key="5">
    <source>
        <dbReference type="RefSeq" id="XP_030385694.1"/>
    </source>
</evidence>
<evidence type="ECO:0000256" key="1">
    <source>
        <dbReference type="SAM" id="MobiDB-lite"/>
    </source>
</evidence>
<keyword evidence="2" id="KW-0812">Transmembrane</keyword>
<dbReference type="Pfam" id="PF00147">
    <property type="entry name" value="Fibrinogen_C"/>
    <property type="match status" value="1"/>
</dbReference>
<dbReference type="PANTHER" id="PTHR19143:SF327">
    <property type="entry name" value="FI21813P1-RELATED"/>
    <property type="match status" value="1"/>
</dbReference>
<dbReference type="SUPFAM" id="SSF56496">
    <property type="entry name" value="Fibrinogen C-terminal domain-like"/>
    <property type="match status" value="1"/>
</dbReference>
<sequence>MGSPHLGSHLVVAIIVAIIVVLCGAQSRAEIGELPTVPPPPPTARRSLGNARASNYRRPQTGPASSHCEYKDLLSNLHDRVGVLATLDEDQRNRLESIDKKINELVESNTARMESIKVQQLDFQKRLDSFEHIQRLSRNTLDELKGESDELRGPRLVREHSQKLRNQKRLRDLSRNTRAVPEAVPTDATGYPAGIFQRDPELAPAASTSRANTQDLQLDVPQRLDALATLLASTAINVQELQQNVSRIAQNTNIIQRRLHRKGQQGPWAHGYSVAPSQAPGPYYPAQPLATSCLQSYAATLGIIKLQLTPEAEPFYVPCEEDGWTIIMRRSNGKVNFERGWLEYREGFGNLADEFFIGLEKLHALTASTLHELRILLVDFEGNLREARYSTFAIGGEKEHYPLRLLGSFQNSEASAGDSLSYHAGAKFSTFDNDNDNCVQCNCALKHKGGWWYSNCATSNLHGQFTEINYAHAGEPGIFWDTFQGKDYSLHGVKMLIRPLVRDDARR</sequence>
<evidence type="ECO:0000259" key="3">
    <source>
        <dbReference type="PROSITE" id="PS51406"/>
    </source>
</evidence>
<reference evidence="5" key="1">
    <citation type="submission" date="2025-08" db="UniProtKB">
        <authorList>
            <consortium name="RefSeq"/>
        </authorList>
    </citation>
    <scope>IDENTIFICATION</scope>
    <source>
        <strain evidence="5">11010-0011.00</strain>
        <tissue evidence="5">Whole body</tissue>
    </source>
</reference>
<proteinExistence type="predicted"/>
<dbReference type="OrthoDB" id="6145874at2759"/>
<dbReference type="InterPro" id="IPR002181">
    <property type="entry name" value="Fibrinogen_a/b/g_C_dom"/>
</dbReference>
<accession>A0A6J2UBE8</accession>
<name>A0A6J2UBE8_DROLE</name>
<dbReference type="RefSeq" id="XP_030385694.1">
    <property type="nucleotide sequence ID" value="XM_030529834.1"/>
</dbReference>
<organism evidence="4 5">
    <name type="scientific">Drosophila lebanonensis</name>
    <name type="common">Fruit fly</name>
    <name type="synonym">Scaptodrosophila lebanonensis</name>
    <dbReference type="NCBI Taxonomy" id="7225"/>
    <lineage>
        <taxon>Eukaryota</taxon>
        <taxon>Metazoa</taxon>
        <taxon>Ecdysozoa</taxon>
        <taxon>Arthropoda</taxon>
        <taxon>Hexapoda</taxon>
        <taxon>Insecta</taxon>
        <taxon>Pterygota</taxon>
        <taxon>Neoptera</taxon>
        <taxon>Endopterygota</taxon>
        <taxon>Diptera</taxon>
        <taxon>Brachycera</taxon>
        <taxon>Muscomorpha</taxon>
        <taxon>Ephydroidea</taxon>
        <taxon>Drosophilidae</taxon>
        <taxon>Scaptodrosophila</taxon>
    </lineage>
</organism>
<feature type="domain" description="Fibrinogen C-terminal" evidence="3">
    <location>
        <begin position="284"/>
        <end position="501"/>
    </location>
</feature>
<evidence type="ECO:0000256" key="2">
    <source>
        <dbReference type="SAM" id="Phobius"/>
    </source>
</evidence>
<dbReference type="Proteomes" id="UP000504634">
    <property type="component" value="Unplaced"/>
</dbReference>
<dbReference type="PROSITE" id="PS51406">
    <property type="entry name" value="FIBRINOGEN_C_2"/>
    <property type="match status" value="1"/>
</dbReference>
<dbReference type="SMART" id="SM00186">
    <property type="entry name" value="FBG"/>
    <property type="match status" value="1"/>
</dbReference>
<dbReference type="InterPro" id="IPR014716">
    <property type="entry name" value="Fibrinogen_a/b/g_C_1"/>
</dbReference>